<proteinExistence type="predicted"/>
<reference evidence="2" key="1">
    <citation type="journal article" date="2019" name="Int. J. Syst. Evol. Microbiol.">
        <title>The Global Catalogue of Microorganisms (GCM) 10K type strain sequencing project: providing services to taxonomists for standard genome sequencing and annotation.</title>
        <authorList>
            <consortium name="The Broad Institute Genomics Platform"/>
            <consortium name="The Broad Institute Genome Sequencing Center for Infectious Disease"/>
            <person name="Wu L."/>
            <person name="Ma J."/>
        </authorList>
    </citation>
    <scope>NUCLEOTIDE SEQUENCE [LARGE SCALE GENOMIC DNA]</scope>
    <source>
        <strain evidence="2">KCTC 52232</strain>
    </source>
</reference>
<dbReference type="Pfam" id="PF21983">
    <property type="entry name" value="NikA-like"/>
    <property type="match status" value="1"/>
</dbReference>
<keyword evidence="2" id="KW-1185">Reference proteome</keyword>
<gene>
    <name evidence="1" type="primary">mobC</name>
    <name evidence="1" type="ORF">ACFSYC_02715</name>
</gene>
<dbReference type="InterPro" id="IPR053842">
    <property type="entry name" value="NikA-like"/>
</dbReference>
<dbReference type="EMBL" id="JBHUON010000002">
    <property type="protein sequence ID" value="MFD2863589.1"/>
    <property type="molecule type" value="Genomic_DNA"/>
</dbReference>
<dbReference type="Proteomes" id="UP001597601">
    <property type="component" value="Unassembled WGS sequence"/>
</dbReference>
<evidence type="ECO:0000313" key="2">
    <source>
        <dbReference type="Proteomes" id="UP001597601"/>
    </source>
</evidence>
<dbReference type="RefSeq" id="WP_377123260.1">
    <property type="nucleotide sequence ID" value="NZ_JBHUON010000002.1"/>
</dbReference>
<protein>
    <submittedName>
        <fullName evidence="1">Plasmid mobilization relaxosome protein MobC</fullName>
    </submittedName>
</protein>
<comment type="caution">
    <text evidence="1">The sequence shown here is derived from an EMBL/GenBank/DDBJ whole genome shotgun (WGS) entry which is preliminary data.</text>
</comment>
<evidence type="ECO:0000313" key="1">
    <source>
        <dbReference type="EMBL" id="MFD2863589.1"/>
    </source>
</evidence>
<sequence length="130" mass="14740">MKSEVAIVKKNIKHKGGRPPKTIIRNELIAVRLFPAEKKEIEAKAEKAGLNPSEWFRIAAKKAKVVPRLSAEETRYLRMLSGMANNLNQLTKLAHSKGLQYMAQACIMLLEKVALIIEKLFKDGREADQW</sequence>
<accession>A0ABW5XIQ8</accession>
<name>A0ABW5XIQ8_9SPHI</name>
<organism evidence="1 2">
    <name type="scientific">Mucilaginibacter antarcticus</name>
    <dbReference type="NCBI Taxonomy" id="1855725"/>
    <lineage>
        <taxon>Bacteria</taxon>
        <taxon>Pseudomonadati</taxon>
        <taxon>Bacteroidota</taxon>
        <taxon>Sphingobacteriia</taxon>
        <taxon>Sphingobacteriales</taxon>
        <taxon>Sphingobacteriaceae</taxon>
        <taxon>Mucilaginibacter</taxon>
    </lineage>
</organism>